<dbReference type="NCBIfam" id="NF006719">
    <property type="entry name" value="PRK09257.1"/>
    <property type="match status" value="1"/>
</dbReference>
<comment type="caution">
    <text evidence="9">The sequence shown here is derived from an EMBL/GenBank/DDBJ whole genome shotgun (WGS) entry which is preliminary data.</text>
</comment>
<evidence type="ECO:0000256" key="7">
    <source>
        <dbReference type="RuleBase" id="RU000481"/>
    </source>
</evidence>
<dbReference type="GO" id="GO:0030170">
    <property type="term" value="F:pyridoxal phosphate binding"/>
    <property type="evidence" value="ECO:0007669"/>
    <property type="project" value="InterPro"/>
</dbReference>
<proteinExistence type="inferred from homology"/>
<dbReference type="InterPro" id="IPR004839">
    <property type="entry name" value="Aminotransferase_I/II_large"/>
</dbReference>
<keyword evidence="5 7" id="KW-0808">Transferase</keyword>
<evidence type="ECO:0000256" key="4">
    <source>
        <dbReference type="ARBA" id="ARBA00022576"/>
    </source>
</evidence>
<dbReference type="Pfam" id="PF00155">
    <property type="entry name" value="Aminotran_1_2"/>
    <property type="match status" value="1"/>
</dbReference>
<accession>A0AAW9R517</accession>
<comment type="cofactor">
    <cofactor evidence="1 7">
        <name>pyridoxal 5'-phosphate</name>
        <dbReference type="ChEBI" id="CHEBI:597326"/>
    </cofactor>
</comment>
<dbReference type="CDD" id="cd00609">
    <property type="entry name" value="AAT_like"/>
    <property type="match status" value="1"/>
</dbReference>
<dbReference type="GO" id="GO:0033585">
    <property type="term" value="P:L-phenylalanine biosynthetic process from chorismate via phenylpyruvate"/>
    <property type="evidence" value="ECO:0007669"/>
    <property type="project" value="TreeGrafter"/>
</dbReference>
<dbReference type="EMBL" id="JBBDHC010000008">
    <property type="protein sequence ID" value="MEJ1249472.1"/>
    <property type="molecule type" value="Genomic_DNA"/>
</dbReference>
<keyword evidence="6" id="KW-0663">Pyridoxal phosphate</keyword>
<dbReference type="InterPro" id="IPR015422">
    <property type="entry name" value="PyrdxlP-dep_Trfase_small"/>
</dbReference>
<evidence type="ECO:0000259" key="8">
    <source>
        <dbReference type="Pfam" id="PF00155"/>
    </source>
</evidence>
<evidence type="ECO:0000256" key="5">
    <source>
        <dbReference type="ARBA" id="ARBA00022679"/>
    </source>
</evidence>
<dbReference type="GO" id="GO:0004838">
    <property type="term" value="F:L-tyrosine-2-oxoglutarate transaminase activity"/>
    <property type="evidence" value="ECO:0007669"/>
    <property type="project" value="TreeGrafter"/>
</dbReference>
<dbReference type="Gene3D" id="3.90.1150.10">
    <property type="entry name" value="Aspartate Aminotransferase, domain 1"/>
    <property type="match status" value="1"/>
</dbReference>
<dbReference type="SUPFAM" id="SSF53383">
    <property type="entry name" value="PLP-dependent transferases"/>
    <property type="match status" value="1"/>
</dbReference>
<protein>
    <recommendedName>
        <fullName evidence="7">Aminotransferase</fullName>
        <ecNumber evidence="7">2.6.1.-</ecNumber>
    </recommendedName>
</protein>
<dbReference type="GO" id="GO:0005829">
    <property type="term" value="C:cytosol"/>
    <property type="evidence" value="ECO:0007669"/>
    <property type="project" value="TreeGrafter"/>
</dbReference>
<dbReference type="FunFam" id="3.40.640.10:FF:000015">
    <property type="entry name" value="Aspartate aminotransferase"/>
    <property type="match status" value="1"/>
</dbReference>
<dbReference type="PANTHER" id="PTHR11879:SF37">
    <property type="entry name" value="AROMATIC-AMINO-ACID AMINOTRANSFERASE"/>
    <property type="match status" value="1"/>
</dbReference>
<dbReference type="PROSITE" id="PS00105">
    <property type="entry name" value="AA_TRANSFER_CLASS_1"/>
    <property type="match status" value="1"/>
</dbReference>
<dbReference type="Proteomes" id="UP001364472">
    <property type="component" value="Unassembled WGS sequence"/>
</dbReference>
<dbReference type="RefSeq" id="WP_337335187.1">
    <property type="nucleotide sequence ID" value="NZ_JBBDHC010000008.1"/>
</dbReference>
<comment type="subunit">
    <text evidence="3">Homodimer.</text>
</comment>
<comment type="similarity">
    <text evidence="2 7">Belongs to the class-I pyridoxal-phosphate-dependent aminotransferase family.</text>
</comment>
<dbReference type="InterPro" id="IPR000796">
    <property type="entry name" value="Asp_trans"/>
</dbReference>
<dbReference type="InterPro" id="IPR015421">
    <property type="entry name" value="PyrdxlP-dep_Trfase_major"/>
</dbReference>
<evidence type="ECO:0000256" key="3">
    <source>
        <dbReference type="ARBA" id="ARBA00011738"/>
    </source>
</evidence>
<dbReference type="GO" id="GO:0042802">
    <property type="term" value="F:identical protein binding"/>
    <property type="evidence" value="ECO:0007669"/>
    <property type="project" value="TreeGrafter"/>
</dbReference>
<gene>
    <name evidence="9" type="ORF">WB794_07275</name>
</gene>
<reference evidence="9 10" key="1">
    <citation type="journal article" date="2016" name="Antonie Van Leeuwenhoek">
        <title>Denitratimonas tolerans gen. nov., sp. nov., a denitrifying bacterium isolated from a bioreactor for tannery wastewater treatment.</title>
        <authorList>
            <person name="Han S.I."/>
            <person name="Kim J.O."/>
            <person name="Lee Y.R."/>
            <person name="Ekpeghere K.I."/>
            <person name="Koh S.C."/>
            <person name="Whang K.S."/>
        </authorList>
    </citation>
    <scope>NUCLEOTIDE SEQUENCE [LARGE SCALE GENOMIC DNA]</scope>
    <source>
        <strain evidence="9 10">KACC 17565</strain>
    </source>
</reference>
<dbReference type="AlphaFoldDB" id="A0AAW9R517"/>
<dbReference type="EC" id="2.6.1.-" evidence="7"/>
<evidence type="ECO:0000256" key="2">
    <source>
        <dbReference type="ARBA" id="ARBA00007441"/>
    </source>
</evidence>
<evidence type="ECO:0000256" key="1">
    <source>
        <dbReference type="ARBA" id="ARBA00001933"/>
    </source>
</evidence>
<sequence>MSFFSSVALAPDDPILGLTDAWLADPRSPKVNLGVGVYYDADGRQVLPESVMRAEATLTARRRARSYIPIDGLPDYDSATQRLVFGEDCAAAAEGRVVTAQTLGGTGALRVGADFLKATLPFAKVAISQPSWPNHQVLFRAAGFEIGNYPYYHADSHGVDFDAMLAALLAMDAGTVVLLHACCHNPTGADLSTAQWREVAGTVRDRGLLPFVDMAYQGFDRGIAEDAQGIAILLEAGVENLLVANSCSKSFSLYGERVGALSLVCASADEARRVRSQVKQTIRANYSNPPTHGAALVATILGDPDLRAQWEEEVGQMRGRIKAMRNGLVARLAALGHPEFAFINRQAGMFTYSGLSPAQVQRLRDEFAIYAVSSGRICVSALNEANLDYVADAIARVAG</sequence>
<organism evidence="9 10">
    <name type="scientific">Denitratimonas tolerans</name>
    <dbReference type="NCBI Taxonomy" id="1338420"/>
    <lineage>
        <taxon>Bacteria</taxon>
        <taxon>Pseudomonadati</taxon>
        <taxon>Pseudomonadota</taxon>
        <taxon>Gammaproteobacteria</taxon>
        <taxon>Lysobacterales</taxon>
        <taxon>Lysobacteraceae</taxon>
        <taxon>Denitratimonas</taxon>
    </lineage>
</organism>
<name>A0AAW9R517_9GAMM</name>
<dbReference type="InterPro" id="IPR004838">
    <property type="entry name" value="NHTrfase_class1_PyrdxlP-BS"/>
</dbReference>
<keyword evidence="10" id="KW-1185">Reference proteome</keyword>
<keyword evidence="4 7" id="KW-0032">Aminotransferase</keyword>
<dbReference type="InterPro" id="IPR015424">
    <property type="entry name" value="PyrdxlP-dep_Trfase"/>
</dbReference>
<evidence type="ECO:0000256" key="6">
    <source>
        <dbReference type="ARBA" id="ARBA00022898"/>
    </source>
</evidence>
<dbReference type="PRINTS" id="PR00799">
    <property type="entry name" value="TRANSAMINASE"/>
</dbReference>
<dbReference type="FunFam" id="3.90.1150.10:FF:000001">
    <property type="entry name" value="Aspartate aminotransferase"/>
    <property type="match status" value="1"/>
</dbReference>
<feature type="domain" description="Aminotransferase class I/classII large" evidence="8">
    <location>
        <begin position="29"/>
        <end position="394"/>
    </location>
</feature>
<evidence type="ECO:0000313" key="9">
    <source>
        <dbReference type="EMBL" id="MEJ1249472.1"/>
    </source>
</evidence>
<dbReference type="Gene3D" id="3.40.640.10">
    <property type="entry name" value="Type I PLP-dependent aspartate aminotransferase-like (Major domain)"/>
    <property type="match status" value="1"/>
</dbReference>
<evidence type="ECO:0000313" key="10">
    <source>
        <dbReference type="Proteomes" id="UP001364472"/>
    </source>
</evidence>
<dbReference type="PANTHER" id="PTHR11879">
    <property type="entry name" value="ASPARTATE AMINOTRANSFERASE"/>
    <property type="match status" value="1"/>
</dbReference>